<dbReference type="PANTHER" id="PTHR12532:SF0">
    <property type="entry name" value="TRANSLATIONAL ACTIVATOR OF CYTOCHROME C OXIDASE 1"/>
    <property type="match status" value="1"/>
</dbReference>
<name>A0A0V1FRQ0_TRIPS</name>
<evidence type="ECO:0000256" key="1">
    <source>
        <dbReference type="ARBA" id="ARBA00004173"/>
    </source>
</evidence>
<comment type="subcellular location">
    <subcellularLocation>
        <location evidence="1">Mitochondrion</location>
    </subcellularLocation>
</comment>
<sequence length="584" mass="65863">MGVMLQIIRTQWNCGNISSSFHCFLFDSRNTVLKLWHRHKGHSKWQNIRHTKMANDIMKQRIFSKLAYKIGVAIRGNNMQTDPHLNRDLEKLIEECQAKNMPKVSIERAIERAVSKPLQTIHFDAKGPGGSLFILETLTDRKDFTKNMIQKCFNKVGGFSFADQGIRRFFEQKGIIMVAKSFKEENTNDKRKQASNNSTSYELSLEEAINVAIDVGAEDVTECEDDDGVKMLEFISDPLQTAKVCNALVSRNFQVQSSENEFRSTIRVHLEENQLETVEACFKALENVEAIAKIFDNIEPSEDLNGCFFDCLKMEKVFQRIFSDVVNAINDESAFVGKVFGKIEQRSGRSRYQAAILVACMICILVAVYNPASHGGATNSLWNTENGKPILSNNISLHSFQRISRQIQFDDRETTLHCHEKDLLAAIRDMWDDWVACLSMMLNPGAYVTANERLIPFKGSGSFRQHMLKSQQSMASKFGTFVTPRLAVHSTYRSSQEDAHQKELTTLGTMKKNKPDLPQELLEDAPFSTGSDCGQLRQNVCIIHLPTYECMMATSPTTATYCGHTATLSAMSTKCTAVACTSRN</sequence>
<comment type="similarity">
    <text evidence="2">Belongs to the TACO1 family.</text>
</comment>
<gene>
    <name evidence="6" type="primary">TACO1</name>
    <name evidence="6" type="ORF">T4D_12076</name>
</gene>
<feature type="domain" description="TACO1/YebC-like N-terminal" evidence="5">
    <location>
        <begin position="43"/>
        <end position="114"/>
    </location>
</feature>
<dbReference type="InterPro" id="IPR017856">
    <property type="entry name" value="Integrase-like_N"/>
</dbReference>
<dbReference type="InterPro" id="IPR048300">
    <property type="entry name" value="TACO1_YebC-like_2nd/3rd_dom"/>
</dbReference>
<evidence type="ECO:0000259" key="5">
    <source>
        <dbReference type="Pfam" id="PF20772"/>
    </source>
</evidence>
<keyword evidence="7" id="KW-1185">Reference proteome</keyword>
<dbReference type="InterPro" id="IPR026564">
    <property type="entry name" value="Transcrip_reg_TACO1-like_dom3"/>
</dbReference>
<dbReference type="Gene3D" id="1.10.10.200">
    <property type="match status" value="1"/>
</dbReference>
<feature type="domain" description="PiggyBac transposable element-derived protein" evidence="4">
    <location>
        <begin position="377"/>
        <end position="478"/>
    </location>
</feature>
<proteinExistence type="inferred from homology"/>
<accession>A0A0V1FRQ0</accession>
<dbReference type="Pfam" id="PF20772">
    <property type="entry name" value="TACO1_YebC_N"/>
    <property type="match status" value="1"/>
</dbReference>
<feature type="domain" description="TACO1/YebC-like second and third" evidence="3">
    <location>
        <begin position="119"/>
        <end position="298"/>
    </location>
</feature>
<comment type="caution">
    <text evidence="6">The sequence shown here is derived from an EMBL/GenBank/DDBJ whole genome shotgun (WGS) entry which is preliminary data.</text>
</comment>
<dbReference type="Pfam" id="PF01709">
    <property type="entry name" value="Transcrip_reg"/>
    <property type="match status" value="1"/>
</dbReference>
<protein>
    <submittedName>
        <fullName evidence="6">Translational activator of cytochrome c oxidase 1</fullName>
    </submittedName>
</protein>
<dbReference type="EMBL" id="JYDT01000039">
    <property type="protein sequence ID" value="KRY88681.1"/>
    <property type="molecule type" value="Genomic_DNA"/>
</dbReference>
<dbReference type="InterPro" id="IPR029072">
    <property type="entry name" value="YebC-like"/>
</dbReference>
<dbReference type="InterPro" id="IPR002876">
    <property type="entry name" value="Transcrip_reg_TACO1-like"/>
</dbReference>
<dbReference type="SUPFAM" id="SSF75625">
    <property type="entry name" value="YebC-like"/>
    <property type="match status" value="1"/>
</dbReference>
<dbReference type="OrthoDB" id="2017544at2759"/>
<dbReference type="Proteomes" id="UP000054995">
    <property type="component" value="Unassembled WGS sequence"/>
</dbReference>
<dbReference type="Pfam" id="PF13843">
    <property type="entry name" value="DDE_Tnp_1_7"/>
    <property type="match status" value="1"/>
</dbReference>
<organism evidence="6 7">
    <name type="scientific">Trichinella pseudospiralis</name>
    <name type="common">Parasitic roundworm</name>
    <dbReference type="NCBI Taxonomy" id="6337"/>
    <lineage>
        <taxon>Eukaryota</taxon>
        <taxon>Metazoa</taxon>
        <taxon>Ecdysozoa</taxon>
        <taxon>Nematoda</taxon>
        <taxon>Enoplea</taxon>
        <taxon>Dorylaimia</taxon>
        <taxon>Trichinellida</taxon>
        <taxon>Trichinellidae</taxon>
        <taxon>Trichinella</taxon>
    </lineage>
</organism>
<evidence type="ECO:0000313" key="7">
    <source>
        <dbReference type="Proteomes" id="UP000054995"/>
    </source>
</evidence>
<reference evidence="6 7" key="1">
    <citation type="submission" date="2015-01" db="EMBL/GenBank/DDBJ databases">
        <title>Evolution of Trichinella species and genotypes.</title>
        <authorList>
            <person name="Korhonen P.K."/>
            <person name="Edoardo P."/>
            <person name="Giuseppe L.R."/>
            <person name="Gasser R.B."/>
        </authorList>
    </citation>
    <scope>NUCLEOTIDE SEQUENCE [LARGE SCALE GENOMIC DNA]</scope>
    <source>
        <strain evidence="6">ISS470</strain>
    </source>
</reference>
<evidence type="ECO:0000259" key="4">
    <source>
        <dbReference type="Pfam" id="PF13843"/>
    </source>
</evidence>
<evidence type="ECO:0000313" key="6">
    <source>
        <dbReference type="EMBL" id="KRY88681.1"/>
    </source>
</evidence>
<dbReference type="AlphaFoldDB" id="A0A0V1FRQ0"/>
<dbReference type="PANTHER" id="PTHR12532">
    <property type="entry name" value="TRANSLATIONAL ACTIVATOR OF CYTOCHROME C OXIDASE 1"/>
    <property type="match status" value="1"/>
</dbReference>
<evidence type="ECO:0000256" key="2">
    <source>
        <dbReference type="ARBA" id="ARBA00008724"/>
    </source>
</evidence>
<dbReference type="FunFam" id="1.10.10.200:FF:000002">
    <property type="entry name" value="Probable transcriptional regulatory protein CLM62_37755"/>
    <property type="match status" value="1"/>
</dbReference>
<dbReference type="Gene3D" id="3.30.70.980">
    <property type="match status" value="2"/>
</dbReference>
<dbReference type="InterPro" id="IPR049083">
    <property type="entry name" value="TACO1_YebC_N"/>
</dbReference>
<evidence type="ECO:0000259" key="3">
    <source>
        <dbReference type="Pfam" id="PF01709"/>
    </source>
</evidence>
<dbReference type="InterPro" id="IPR029526">
    <property type="entry name" value="PGBD"/>
</dbReference>
<dbReference type="GO" id="GO:0005739">
    <property type="term" value="C:mitochondrion"/>
    <property type="evidence" value="ECO:0007669"/>
    <property type="project" value="UniProtKB-SubCell"/>
</dbReference>